<protein>
    <submittedName>
        <fullName evidence="2">Sugar phosphate isomerase/epimerase</fullName>
    </submittedName>
</protein>
<dbReference type="AlphaFoldDB" id="A0A840UX92"/>
<evidence type="ECO:0000313" key="3">
    <source>
        <dbReference type="Proteomes" id="UP000559117"/>
    </source>
</evidence>
<dbReference type="InterPro" id="IPR013022">
    <property type="entry name" value="Xyl_isomerase-like_TIM-brl"/>
</dbReference>
<reference evidence="2 3" key="1">
    <citation type="submission" date="2020-08" db="EMBL/GenBank/DDBJ databases">
        <title>Genomic Encyclopedia of Type Strains, Phase IV (KMG-IV): sequencing the most valuable type-strain genomes for metagenomic binning, comparative biology and taxonomic classification.</title>
        <authorList>
            <person name="Goeker M."/>
        </authorList>
    </citation>
    <scope>NUCLEOTIDE SEQUENCE [LARGE SCALE GENOMIC DNA]</scope>
    <source>
        <strain evidence="2 3">DSM 24661</strain>
    </source>
</reference>
<dbReference type="Gene3D" id="3.20.20.150">
    <property type="entry name" value="Divalent-metal-dependent TIM barrel enzymes"/>
    <property type="match status" value="1"/>
</dbReference>
<feature type="domain" description="Xylose isomerase-like TIM barrel" evidence="1">
    <location>
        <begin position="46"/>
        <end position="240"/>
    </location>
</feature>
<keyword evidence="2" id="KW-0413">Isomerase</keyword>
<dbReference type="EMBL" id="JACHFH010000052">
    <property type="protein sequence ID" value="MBB5337483.1"/>
    <property type="molecule type" value="Genomic_DNA"/>
</dbReference>
<dbReference type="RefSeq" id="WP_183863327.1">
    <property type="nucleotide sequence ID" value="NZ_JACHFH010000052.1"/>
</dbReference>
<dbReference type="InterPro" id="IPR036237">
    <property type="entry name" value="Xyl_isomerase-like_sf"/>
</dbReference>
<dbReference type="Proteomes" id="UP000559117">
    <property type="component" value="Unassembled WGS sequence"/>
</dbReference>
<accession>A0A840UX92</accession>
<gene>
    <name evidence="2" type="ORF">HNR32_002645</name>
</gene>
<organism evidence="2 3">
    <name type="scientific">Pectinatus brassicae</name>
    <dbReference type="NCBI Taxonomy" id="862415"/>
    <lineage>
        <taxon>Bacteria</taxon>
        <taxon>Bacillati</taxon>
        <taxon>Bacillota</taxon>
        <taxon>Negativicutes</taxon>
        <taxon>Selenomonadales</taxon>
        <taxon>Selenomonadaceae</taxon>
        <taxon>Pectinatus</taxon>
    </lineage>
</organism>
<dbReference type="GO" id="GO:0016853">
    <property type="term" value="F:isomerase activity"/>
    <property type="evidence" value="ECO:0007669"/>
    <property type="project" value="UniProtKB-KW"/>
</dbReference>
<dbReference type="Pfam" id="PF01261">
    <property type="entry name" value="AP_endonuc_2"/>
    <property type="match status" value="1"/>
</dbReference>
<dbReference type="SUPFAM" id="SSF51658">
    <property type="entry name" value="Xylose isomerase-like"/>
    <property type="match status" value="1"/>
</dbReference>
<name>A0A840UX92_9FIRM</name>
<evidence type="ECO:0000259" key="1">
    <source>
        <dbReference type="Pfam" id="PF01261"/>
    </source>
</evidence>
<evidence type="ECO:0000313" key="2">
    <source>
        <dbReference type="EMBL" id="MBB5337483.1"/>
    </source>
</evidence>
<proteinExistence type="predicted"/>
<sequence length="265" mass="30552">MTIYISTNLYEAKQLPDIFSLVKKMPIPVGIELFPEWQSTIFEQVIEDYLVDFKKYKISLHGPYYQTEHSKKAGTAEYQRSMQYFAKTLQLSSEFGSKYIVYHNNNCKVLPDIKKEMIANSIENLALLRNKARMYNAQIVVENAGVAAYNNMLFNQQEFIEMAKSIPEKILLDIGHANANGWDIKTVMQELAYKIAAYHVHNNNGCDDNHNRILDGTLDFPLFLSWYKQYTPQADIVVEYGKQCAVDIEGIISDVKNIYTNIQYA</sequence>
<comment type="caution">
    <text evidence="2">The sequence shown here is derived from an EMBL/GenBank/DDBJ whole genome shotgun (WGS) entry which is preliminary data.</text>
</comment>
<keyword evidence="3" id="KW-1185">Reference proteome</keyword>